<feature type="non-terminal residue" evidence="11">
    <location>
        <position position="322"/>
    </location>
</feature>
<keyword evidence="2" id="KW-1003">Cell membrane</keyword>
<dbReference type="CDD" id="cd00637">
    <property type="entry name" value="7tm_classA_rhodopsin-like"/>
    <property type="match status" value="1"/>
</dbReference>
<reference evidence="11 12" key="1">
    <citation type="submission" date="2022-05" db="EMBL/GenBank/DDBJ databases">
        <authorList>
            <consortium name="Genoscope - CEA"/>
            <person name="William W."/>
        </authorList>
    </citation>
    <scope>NUCLEOTIDE SEQUENCE [LARGE SCALE GENOMIC DNA]</scope>
</reference>
<evidence type="ECO:0000256" key="5">
    <source>
        <dbReference type="ARBA" id="ARBA00023040"/>
    </source>
</evidence>
<dbReference type="PRINTS" id="PR00237">
    <property type="entry name" value="GPCRRHODOPSN"/>
</dbReference>
<dbReference type="Proteomes" id="UP001159405">
    <property type="component" value="Unassembled WGS sequence"/>
</dbReference>
<name>A0ABN8S329_9CNID</name>
<evidence type="ECO:0000313" key="12">
    <source>
        <dbReference type="Proteomes" id="UP001159405"/>
    </source>
</evidence>
<protein>
    <recommendedName>
        <fullName evidence="10">G-protein coupled receptors family 1 profile domain-containing protein</fullName>
    </recommendedName>
</protein>
<organism evidence="11 12">
    <name type="scientific">Porites lobata</name>
    <dbReference type="NCBI Taxonomy" id="104759"/>
    <lineage>
        <taxon>Eukaryota</taxon>
        <taxon>Metazoa</taxon>
        <taxon>Cnidaria</taxon>
        <taxon>Anthozoa</taxon>
        <taxon>Hexacorallia</taxon>
        <taxon>Scleractinia</taxon>
        <taxon>Fungiina</taxon>
        <taxon>Poritidae</taxon>
        <taxon>Porites</taxon>
    </lineage>
</organism>
<keyword evidence="7" id="KW-0675">Receptor</keyword>
<evidence type="ECO:0000256" key="1">
    <source>
        <dbReference type="ARBA" id="ARBA00004651"/>
    </source>
</evidence>
<dbReference type="InterPro" id="IPR000276">
    <property type="entry name" value="GPCR_Rhodpsn"/>
</dbReference>
<evidence type="ECO:0000256" key="9">
    <source>
        <dbReference type="SAM" id="Phobius"/>
    </source>
</evidence>
<evidence type="ECO:0000259" key="10">
    <source>
        <dbReference type="PROSITE" id="PS50262"/>
    </source>
</evidence>
<evidence type="ECO:0000256" key="3">
    <source>
        <dbReference type="ARBA" id="ARBA00022692"/>
    </source>
</evidence>
<dbReference type="InterPro" id="IPR017452">
    <property type="entry name" value="GPCR_Rhodpsn_7TM"/>
</dbReference>
<dbReference type="EMBL" id="CALNXK010000453">
    <property type="protein sequence ID" value="CAH3185968.1"/>
    <property type="molecule type" value="Genomic_DNA"/>
</dbReference>
<keyword evidence="12" id="KW-1185">Reference proteome</keyword>
<keyword evidence="4 9" id="KW-1133">Transmembrane helix</keyword>
<dbReference type="PANTHER" id="PTHR24249">
    <property type="entry name" value="HISTAMINE RECEPTOR-RELATED G-PROTEIN COUPLED RECEPTOR"/>
    <property type="match status" value="1"/>
</dbReference>
<comment type="caution">
    <text evidence="11">The sequence shown here is derived from an EMBL/GenBank/DDBJ whole genome shotgun (WGS) entry which is preliminary data.</text>
</comment>
<dbReference type="SMART" id="SM01381">
    <property type="entry name" value="7TM_GPCR_Srsx"/>
    <property type="match status" value="1"/>
</dbReference>
<sequence>MNSSAPSINEDITGCEGTILVSNTTETRAVTVILIIVSIITAPVTSLLNGLVIIAVKTKIRLKTKSNIALACLATTDCCMGVIGQPIFVALNIVVLQQETSYTYCLIRQLSSAVLTVLARATILHLALMYLDRYIAIKHPYRYTTMVTATRILRSSVFVWIVALLSTGTSFLTKNIPLSQLIKVSMIITSSGVAIIIFCQAALYYETRRHEKQITANQVSEDNKRKFLMEKKALKLTTTVLLVLVLTYLPLIVVTILYGISFIESLNTVHIASTIVVFLVLINSLINPVIYCIRRRQFRIAFIEILFRKSNIQAQEIGMRVI</sequence>
<evidence type="ECO:0000256" key="7">
    <source>
        <dbReference type="ARBA" id="ARBA00023170"/>
    </source>
</evidence>
<feature type="transmembrane region" description="Helical" evidence="9">
    <location>
        <begin position="233"/>
        <end position="263"/>
    </location>
</feature>
<feature type="transmembrane region" description="Helical" evidence="9">
    <location>
        <begin position="29"/>
        <end position="56"/>
    </location>
</feature>
<gene>
    <name evidence="11" type="ORF">PLOB_00033809</name>
</gene>
<evidence type="ECO:0000256" key="4">
    <source>
        <dbReference type="ARBA" id="ARBA00022989"/>
    </source>
</evidence>
<evidence type="ECO:0000256" key="6">
    <source>
        <dbReference type="ARBA" id="ARBA00023136"/>
    </source>
</evidence>
<feature type="domain" description="G-protein coupled receptors family 1 profile" evidence="10">
    <location>
        <begin position="48"/>
        <end position="291"/>
    </location>
</feature>
<feature type="transmembrane region" description="Helical" evidence="9">
    <location>
        <begin position="269"/>
        <end position="293"/>
    </location>
</feature>
<dbReference type="SUPFAM" id="SSF81321">
    <property type="entry name" value="Family A G protein-coupled receptor-like"/>
    <property type="match status" value="1"/>
</dbReference>
<dbReference type="Pfam" id="PF00001">
    <property type="entry name" value="7tm_1"/>
    <property type="match status" value="1"/>
</dbReference>
<feature type="transmembrane region" description="Helical" evidence="9">
    <location>
        <begin position="152"/>
        <end position="172"/>
    </location>
</feature>
<feature type="transmembrane region" description="Helical" evidence="9">
    <location>
        <begin position="110"/>
        <end position="131"/>
    </location>
</feature>
<keyword evidence="3 9" id="KW-0812">Transmembrane</keyword>
<dbReference type="Gene3D" id="1.20.1070.10">
    <property type="entry name" value="Rhodopsin 7-helix transmembrane proteins"/>
    <property type="match status" value="1"/>
</dbReference>
<accession>A0ABN8S329</accession>
<feature type="transmembrane region" description="Helical" evidence="9">
    <location>
        <begin position="184"/>
        <end position="205"/>
    </location>
</feature>
<keyword evidence="6 9" id="KW-0472">Membrane</keyword>
<dbReference type="InterPro" id="IPR050569">
    <property type="entry name" value="TAAR"/>
</dbReference>
<comment type="subcellular location">
    <subcellularLocation>
        <location evidence="1">Cell membrane</location>
        <topology evidence="1">Multi-pass membrane protein</topology>
    </subcellularLocation>
</comment>
<feature type="transmembrane region" description="Helical" evidence="9">
    <location>
        <begin position="68"/>
        <end position="90"/>
    </location>
</feature>
<evidence type="ECO:0000256" key="8">
    <source>
        <dbReference type="ARBA" id="ARBA00023224"/>
    </source>
</evidence>
<dbReference type="PANTHER" id="PTHR24249:SF421">
    <property type="entry name" value="G-PROTEIN COUPLED RECEPTORS FAMILY 1 PROFILE DOMAIN-CONTAINING PROTEIN"/>
    <property type="match status" value="1"/>
</dbReference>
<keyword evidence="8" id="KW-0807">Transducer</keyword>
<proteinExistence type="predicted"/>
<evidence type="ECO:0000313" key="11">
    <source>
        <dbReference type="EMBL" id="CAH3185968.1"/>
    </source>
</evidence>
<keyword evidence="5" id="KW-0297">G-protein coupled receptor</keyword>
<evidence type="ECO:0000256" key="2">
    <source>
        <dbReference type="ARBA" id="ARBA00022475"/>
    </source>
</evidence>
<dbReference type="PROSITE" id="PS50262">
    <property type="entry name" value="G_PROTEIN_RECEP_F1_2"/>
    <property type="match status" value="1"/>
</dbReference>